<feature type="binding site" evidence="6">
    <location>
        <position position="328"/>
    </location>
    <ligand>
        <name>FAD</name>
        <dbReference type="ChEBI" id="CHEBI:57692"/>
    </ligand>
</feature>
<comment type="catalytic activity">
    <reaction evidence="6">
        <text>2 reduced [2Fe-2S]-[ferredoxin] + NADP(+) + H(+) = 2 oxidized [2Fe-2S]-[ferredoxin] + NADPH</text>
        <dbReference type="Rhea" id="RHEA:20125"/>
        <dbReference type="Rhea" id="RHEA-COMP:10000"/>
        <dbReference type="Rhea" id="RHEA-COMP:10001"/>
        <dbReference type="ChEBI" id="CHEBI:15378"/>
        <dbReference type="ChEBI" id="CHEBI:33737"/>
        <dbReference type="ChEBI" id="CHEBI:33738"/>
        <dbReference type="ChEBI" id="CHEBI:57783"/>
        <dbReference type="ChEBI" id="CHEBI:58349"/>
        <dbReference type="EC" id="1.18.1.2"/>
    </reaction>
</comment>
<dbReference type="PRINTS" id="PR00368">
    <property type="entry name" value="FADPNR"/>
</dbReference>
<feature type="binding site" evidence="6">
    <location>
        <position position="42"/>
    </location>
    <ligand>
        <name>FAD</name>
        <dbReference type="ChEBI" id="CHEBI:57692"/>
    </ligand>
</feature>
<dbReference type="GO" id="GO:0050660">
    <property type="term" value="F:flavin adenine dinucleotide binding"/>
    <property type="evidence" value="ECO:0007669"/>
    <property type="project" value="UniProtKB-UniRule"/>
</dbReference>
<dbReference type="Proteomes" id="UP000757900">
    <property type="component" value="Unassembled WGS sequence"/>
</dbReference>
<keyword evidence="2 6" id="KW-0285">Flavoprotein</keyword>
<evidence type="ECO:0000256" key="3">
    <source>
        <dbReference type="ARBA" id="ARBA00022827"/>
    </source>
</evidence>
<sequence>MSQIYDITIIGGGPVGLYAAFYAGMRQAKTKIIESLDLLGGQPAHLYPEKAIYDIPAHYQIKGGDLTQSLIQQLDHFDTTICTGQEARQLIQHEDEDGKPYYEIQTPQASHFSRAVIIAVGNGAFRPRKLDLAEAPDFEGTSLHYFVRQPEAFQDRVVAICGGGDSALDWALAIEPYAKQVHLIHRRPQFRAHEHSVSLLEASSVKIWTPYIPVGLHGQDGQLDHLTLQVPRQEEKVDLAVDDFIVSYGFVSSLGEIAKWPLNIKRQTIETGSCYQTNLPGVYAIGDIAQYQGKTKLIATGFGEATTAVSHAMASLYPERNNLHVHSSSLFEDK</sequence>
<dbReference type="AlphaFoldDB" id="A0A929MS86"/>
<dbReference type="Pfam" id="PF07992">
    <property type="entry name" value="Pyr_redox_2"/>
    <property type="match status" value="1"/>
</dbReference>
<organism evidence="8 9">
    <name type="scientific">Abiotrophia defectiva</name>
    <name type="common">Streptococcus defectivus</name>
    <dbReference type="NCBI Taxonomy" id="46125"/>
    <lineage>
        <taxon>Bacteria</taxon>
        <taxon>Bacillati</taxon>
        <taxon>Bacillota</taxon>
        <taxon>Bacilli</taxon>
        <taxon>Lactobacillales</taxon>
        <taxon>Aerococcaceae</taxon>
        <taxon>Abiotrophia</taxon>
    </lineage>
</organism>
<comment type="cofactor">
    <cofactor evidence="6">
        <name>FAD</name>
        <dbReference type="ChEBI" id="CHEBI:57692"/>
    </cofactor>
    <text evidence="6">Binds 1 FAD per subunit.</text>
</comment>
<reference evidence="8" key="1">
    <citation type="submission" date="2020-04" db="EMBL/GenBank/DDBJ databases">
        <title>Deep metagenomics examines the oral microbiome during advanced dental caries in children, revealing novel taxa and co-occurrences with host molecules.</title>
        <authorList>
            <person name="Baker J.L."/>
            <person name="Morton J.T."/>
            <person name="Dinis M."/>
            <person name="Alvarez R."/>
            <person name="Tran N.C."/>
            <person name="Knight R."/>
            <person name="Edlund A."/>
        </authorList>
    </citation>
    <scope>NUCLEOTIDE SEQUENCE</scope>
    <source>
        <strain evidence="8">JCVI_23_bin.16</strain>
    </source>
</reference>
<evidence type="ECO:0000256" key="4">
    <source>
        <dbReference type="ARBA" id="ARBA00022857"/>
    </source>
</evidence>
<evidence type="ECO:0000256" key="5">
    <source>
        <dbReference type="ARBA" id="ARBA00023002"/>
    </source>
</evidence>
<dbReference type="HAMAP" id="MF_01685">
    <property type="entry name" value="FENR2"/>
    <property type="match status" value="1"/>
</dbReference>
<feature type="binding site" evidence="6">
    <location>
        <position position="87"/>
    </location>
    <ligand>
        <name>FAD</name>
        <dbReference type="ChEBI" id="CHEBI:57692"/>
    </ligand>
</feature>
<name>A0A929MS86_ABIDE</name>
<proteinExistence type="inferred from homology"/>
<comment type="similarity">
    <text evidence="6">Belongs to the ferredoxin--NADP reductase type 2 family.</text>
</comment>
<comment type="caution">
    <text evidence="6">Lacks conserved residue(s) required for the propagation of feature annotation.</text>
</comment>
<feature type="binding site" evidence="6">
    <location>
        <position position="125"/>
    </location>
    <ligand>
        <name>FAD</name>
        <dbReference type="ChEBI" id="CHEBI:57692"/>
    </ligand>
</feature>
<keyword evidence="4 6" id="KW-0521">NADP</keyword>
<dbReference type="RefSeq" id="WP_314065082.1">
    <property type="nucleotide sequence ID" value="NZ_CAUQWG010000018.1"/>
</dbReference>
<evidence type="ECO:0000313" key="8">
    <source>
        <dbReference type="EMBL" id="MBF0934771.1"/>
    </source>
</evidence>
<dbReference type="PRINTS" id="PR00469">
    <property type="entry name" value="PNDRDTASEII"/>
</dbReference>
<dbReference type="PANTHER" id="PTHR48105">
    <property type="entry name" value="THIOREDOXIN REDUCTASE 1-RELATED-RELATED"/>
    <property type="match status" value="1"/>
</dbReference>
<dbReference type="InterPro" id="IPR036188">
    <property type="entry name" value="FAD/NAD-bd_sf"/>
</dbReference>
<comment type="subunit">
    <text evidence="1 6">Homodimer.</text>
</comment>
<dbReference type="GO" id="GO:0004324">
    <property type="term" value="F:ferredoxin-NADP+ reductase activity"/>
    <property type="evidence" value="ECO:0007669"/>
    <property type="project" value="UniProtKB-UniRule"/>
</dbReference>
<dbReference type="InterPro" id="IPR022890">
    <property type="entry name" value="Fd--NADP_Rdtase_type_2"/>
</dbReference>
<gene>
    <name evidence="8" type="ORF">HXK00_03885</name>
</gene>
<dbReference type="Gene3D" id="3.50.50.60">
    <property type="entry name" value="FAD/NAD(P)-binding domain"/>
    <property type="match status" value="2"/>
</dbReference>
<evidence type="ECO:0000256" key="2">
    <source>
        <dbReference type="ARBA" id="ARBA00022630"/>
    </source>
</evidence>
<feature type="binding site" evidence="6">
    <location>
        <position position="34"/>
    </location>
    <ligand>
        <name>FAD</name>
        <dbReference type="ChEBI" id="CHEBI:57692"/>
    </ligand>
</feature>
<feature type="binding site" evidence="6">
    <location>
        <position position="47"/>
    </location>
    <ligand>
        <name>FAD</name>
        <dbReference type="ChEBI" id="CHEBI:57692"/>
    </ligand>
</feature>
<dbReference type="InterPro" id="IPR023753">
    <property type="entry name" value="FAD/NAD-binding_dom"/>
</dbReference>
<dbReference type="EC" id="1.18.1.2" evidence="6"/>
<keyword evidence="5 6" id="KW-0560">Oxidoreductase</keyword>
<dbReference type="SUPFAM" id="SSF51905">
    <property type="entry name" value="FAD/NAD(P)-binding domain"/>
    <property type="match status" value="1"/>
</dbReference>
<protein>
    <recommendedName>
        <fullName evidence="6">Ferredoxin--NADP reductase</fullName>
        <shortName evidence="6">FNR</shortName>
        <shortName evidence="6">Fd-NADP(+) reductase</shortName>
        <ecNumber evidence="6">1.18.1.2</ecNumber>
    </recommendedName>
</protein>
<accession>A0A929MS86</accession>
<dbReference type="InterPro" id="IPR050097">
    <property type="entry name" value="Ferredoxin-NADP_redctase_2"/>
</dbReference>
<feature type="binding site" evidence="6">
    <location>
        <position position="287"/>
    </location>
    <ligand>
        <name>FAD</name>
        <dbReference type="ChEBI" id="CHEBI:57692"/>
    </ligand>
</feature>
<evidence type="ECO:0000259" key="7">
    <source>
        <dbReference type="Pfam" id="PF07992"/>
    </source>
</evidence>
<evidence type="ECO:0000313" key="9">
    <source>
        <dbReference type="Proteomes" id="UP000757900"/>
    </source>
</evidence>
<dbReference type="GO" id="GO:0050661">
    <property type="term" value="F:NADP binding"/>
    <property type="evidence" value="ECO:0007669"/>
    <property type="project" value="UniProtKB-UniRule"/>
</dbReference>
<keyword evidence="3 6" id="KW-0274">FAD</keyword>
<evidence type="ECO:0000256" key="6">
    <source>
        <dbReference type="HAMAP-Rule" id="MF_01685"/>
    </source>
</evidence>
<feature type="domain" description="FAD/NAD(P)-binding" evidence="7">
    <location>
        <begin position="5"/>
        <end position="310"/>
    </location>
</feature>
<comment type="caution">
    <text evidence="8">The sequence shown here is derived from an EMBL/GenBank/DDBJ whole genome shotgun (WGS) entry which is preliminary data.</text>
</comment>
<evidence type="ECO:0000256" key="1">
    <source>
        <dbReference type="ARBA" id="ARBA00011738"/>
    </source>
</evidence>
<dbReference type="EMBL" id="JABZFV010000065">
    <property type="protein sequence ID" value="MBF0934771.1"/>
    <property type="molecule type" value="Genomic_DNA"/>
</dbReference>